<feature type="region of interest" description="Disordered" evidence="1">
    <location>
        <begin position="125"/>
        <end position="166"/>
    </location>
</feature>
<sequence>MDSIQLKYGRLESVDQNHKILPLTKELLDYAIEDVNKEKTYIFTELEGYERRVSGGSNDKIKGIFNKDNKIPHSYIAVIDHKLSLLFEHDKVFFCKNVDTGIFGKYSSKEQLFIFIPSVSSDLTLSRSERKRQRKEMEKAEKEKTAKSKGGKKKKRRNNKTRKIKN</sequence>
<dbReference type="EMBL" id="MN740045">
    <property type="protein sequence ID" value="QHT85795.1"/>
    <property type="molecule type" value="Genomic_DNA"/>
</dbReference>
<evidence type="ECO:0000313" key="2">
    <source>
        <dbReference type="EMBL" id="QHT85795.1"/>
    </source>
</evidence>
<organism evidence="2">
    <name type="scientific">viral metagenome</name>
    <dbReference type="NCBI Taxonomy" id="1070528"/>
    <lineage>
        <taxon>unclassified sequences</taxon>
        <taxon>metagenomes</taxon>
        <taxon>organismal metagenomes</taxon>
    </lineage>
</organism>
<feature type="compositionally biased region" description="Basic residues" evidence="1">
    <location>
        <begin position="147"/>
        <end position="166"/>
    </location>
</feature>
<accession>A0A6C0I075</accession>
<protein>
    <submittedName>
        <fullName evidence="2">Uncharacterized protein</fullName>
    </submittedName>
</protein>
<feature type="compositionally biased region" description="Basic and acidic residues" evidence="1">
    <location>
        <begin position="135"/>
        <end position="146"/>
    </location>
</feature>
<dbReference type="AlphaFoldDB" id="A0A6C0I075"/>
<name>A0A6C0I075_9ZZZZ</name>
<evidence type="ECO:0000256" key="1">
    <source>
        <dbReference type="SAM" id="MobiDB-lite"/>
    </source>
</evidence>
<reference evidence="2" key="1">
    <citation type="journal article" date="2020" name="Nature">
        <title>Giant virus diversity and host interactions through global metagenomics.</title>
        <authorList>
            <person name="Schulz F."/>
            <person name="Roux S."/>
            <person name="Paez-Espino D."/>
            <person name="Jungbluth S."/>
            <person name="Walsh D.A."/>
            <person name="Denef V.J."/>
            <person name="McMahon K.D."/>
            <person name="Konstantinidis K.T."/>
            <person name="Eloe-Fadrosh E.A."/>
            <person name="Kyrpides N.C."/>
            <person name="Woyke T."/>
        </authorList>
    </citation>
    <scope>NUCLEOTIDE SEQUENCE</scope>
    <source>
        <strain evidence="2">GVMAG-M-3300023184-182</strain>
    </source>
</reference>
<proteinExistence type="predicted"/>